<name>A0A8S3XCT9_PARAO</name>
<feature type="region of interest" description="Disordered" evidence="1">
    <location>
        <begin position="31"/>
        <end position="59"/>
    </location>
</feature>
<keyword evidence="3" id="KW-1185">Reference proteome</keyword>
<gene>
    <name evidence="2" type="ORF">PAPOLLO_LOCUS15804</name>
</gene>
<dbReference type="EMBL" id="CAJQZP010001037">
    <property type="protein sequence ID" value="CAG5012491.1"/>
    <property type="molecule type" value="Genomic_DNA"/>
</dbReference>
<sequence length="89" mass="10453">MNSILIENNEQETEICLPEKSAQFQAMIYDEVRPISGKRRREDDEEERTSQDPTQHFSPKVYWNTNLSKSVAERRLALALFRKNPTPDN</sequence>
<evidence type="ECO:0000313" key="3">
    <source>
        <dbReference type="Proteomes" id="UP000691718"/>
    </source>
</evidence>
<comment type="caution">
    <text evidence="2">The sequence shown here is derived from an EMBL/GenBank/DDBJ whole genome shotgun (WGS) entry which is preliminary data.</text>
</comment>
<reference evidence="2" key="1">
    <citation type="submission" date="2021-04" db="EMBL/GenBank/DDBJ databases">
        <authorList>
            <person name="Tunstrom K."/>
        </authorList>
    </citation>
    <scope>NUCLEOTIDE SEQUENCE</scope>
</reference>
<dbReference type="AlphaFoldDB" id="A0A8S3XCT9"/>
<evidence type="ECO:0000313" key="2">
    <source>
        <dbReference type="EMBL" id="CAG5012491.1"/>
    </source>
</evidence>
<dbReference type="OrthoDB" id="7503289at2759"/>
<protein>
    <submittedName>
        <fullName evidence="2">(apollo) hypothetical protein</fullName>
    </submittedName>
</protein>
<dbReference type="Proteomes" id="UP000691718">
    <property type="component" value="Unassembled WGS sequence"/>
</dbReference>
<proteinExistence type="predicted"/>
<accession>A0A8S3XCT9</accession>
<evidence type="ECO:0000256" key="1">
    <source>
        <dbReference type="SAM" id="MobiDB-lite"/>
    </source>
</evidence>
<organism evidence="2 3">
    <name type="scientific">Parnassius apollo</name>
    <name type="common">Apollo butterfly</name>
    <name type="synonym">Papilio apollo</name>
    <dbReference type="NCBI Taxonomy" id="110799"/>
    <lineage>
        <taxon>Eukaryota</taxon>
        <taxon>Metazoa</taxon>
        <taxon>Ecdysozoa</taxon>
        <taxon>Arthropoda</taxon>
        <taxon>Hexapoda</taxon>
        <taxon>Insecta</taxon>
        <taxon>Pterygota</taxon>
        <taxon>Neoptera</taxon>
        <taxon>Endopterygota</taxon>
        <taxon>Lepidoptera</taxon>
        <taxon>Glossata</taxon>
        <taxon>Ditrysia</taxon>
        <taxon>Papilionoidea</taxon>
        <taxon>Papilionidae</taxon>
        <taxon>Parnassiinae</taxon>
        <taxon>Parnassini</taxon>
        <taxon>Parnassius</taxon>
        <taxon>Parnassius</taxon>
    </lineage>
</organism>